<accession>A0A7G6Y9L4</accession>
<keyword evidence="5" id="KW-0378">Hydrolase</keyword>
<dbReference type="PANTHER" id="PTHR32282:SF33">
    <property type="entry name" value="PEPTIDOGLYCAN GLYCOSYLTRANSFERASE"/>
    <property type="match status" value="1"/>
</dbReference>
<dbReference type="InterPro" id="IPR023346">
    <property type="entry name" value="Lysozyme-like_dom_sf"/>
</dbReference>
<feature type="region of interest" description="Disordered" evidence="9">
    <location>
        <begin position="816"/>
        <end position="847"/>
    </location>
</feature>
<dbReference type="Pfam" id="PF00912">
    <property type="entry name" value="Transgly"/>
    <property type="match status" value="1"/>
</dbReference>
<dbReference type="Proteomes" id="UP000515511">
    <property type="component" value="Chromosome"/>
</dbReference>
<dbReference type="AlphaFoldDB" id="A0A7G6Y9L4"/>
<dbReference type="SUPFAM" id="SSF56601">
    <property type="entry name" value="beta-lactamase/transpeptidase-like"/>
    <property type="match status" value="1"/>
</dbReference>
<evidence type="ECO:0000259" key="10">
    <source>
        <dbReference type="PROSITE" id="PS51178"/>
    </source>
</evidence>
<evidence type="ECO:0000256" key="4">
    <source>
        <dbReference type="ARBA" id="ARBA00022679"/>
    </source>
</evidence>
<sequence length="847" mass="87914">MLGAVGAFVGMSAVAGLLVTAAVTPAIAVTGMAANNGIGVFEGLPEYLQVGQLAQPTTIYAKNGDQDVPLATFYSQNRLPVGFDQMSQAVKDAAIAGEDPRFYSHGGVDIQGTMRGVLSTVSGGGVQGGSSITQQYVKNVLLQKCEAMPVKTAAEKKTYQSCVDDSTGVTPDRKVKEMKYAIGLEKKYTKDQILEGYLNIAGFGGTVYGIEAAARYYYNTTAAALTPAQAASLVAIVNEPTGLKIDNPDSKTNGAANGYAANKDRRDYILGKMYEYKKLTKTQYDDAKKTPIQPVITPSNRGCQTAGNAAFFCDYVQKIILNDPSFGKDDDTRSANFLRGGYKIYTSLDLDLQNVAQDTLNSYVPMEYKTDIGGVLVGVQPGTGRVLYMAQNKVFTEDAELASTSKKYTSINYATDRDYGGSSGFQVGSTYKTFTLAEWLKEGHSLYETVNANIRTYPSGTFKGYCFPGGSYGSTGTRWPTNDSSGEEGTRSAIQATQLSINTAFVSMASQLDMCKIRDTAEAFGVHTATNDPLGTNPASVLGTNTIAPITMATAFAGIANGGVTCTPIAIDKIVDGGGKEIKPPATKCTQSVDPAIAAGMAYAMQKVTVSPGTAAGMNTTGKDMLAKTGTTDNNNQLWLVASTTKVAGAYWVGNVTGDQDMRKIYPTHGTTPAIARTAVMRTMMSAAVGKYGGDSFPTPSSKLVQGAQVAVPDLTGKSPDEAKTILSGLGLDSADGGPQDSAAPAGTVSSTNPAAGTSVGKGTVVTIYTSNGSLVALPNVVGQKLSDAQKALTDAGFGVKVGGGASPDDIVQAMDPGAGTPAKAGTQVSLTLQKGSTPTPGPGAGG</sequence>
<dbReference type="SMART" id="SM00740">
    <property type="entry name" value="PASTA"/>
    <property type="match status" value="2"/>
</dbReference>
<evidence type="ECO:0000256" key="3">
    <source>
        <dbReference type="ARBA" id="ARBA00022676"/>
    </source>
</evidence>
<comment type="catalytic activity">
    <reaction evidence="8">
        <text>[GlcNAc-(1-&gt;4)-Mur2Ac(oyl-L-Ala-gamma-D-Glu-L-Lys-D-Ala-D-Ala)](n)-di-trans,octa-cis-undecaprenyl diphosphate + beta-D-GlcNAc-(1-&gt;4)-Mur2Ac(oyl-L-Ala-gamma-D-Glu-L-Lys-D-Ala-D-Ala)-di-trans,octa-cis-undecaprenyl diphosphate = [GlcNAc-(1-&gt;4)-Mur2Ac(oyl-L-Ala-gamma-D-Glu-L-Lys-D-Ala-D-Ala)](n+1)-di-trans,octa-cis-undecaprenyl diphosphate + di-trans,octa-cis-undecaprenyl diphosphate + H(+)</text>
        <dbReference type="Rhea" id="RHEA:23708"/>
        <dbReference type="Rhea" id="RHEA-COMP:9602"/>
        <dbReference type="Rhea" id="RHEA-COMP:9603"/>
        <dbReference type="ChEBI" id="CHEBI:15378"/>
        <dbReference type="ChEBI" id="CHEBI:58405"/>
        <dbReference type="ChEBI" id="CHEBI:60033"/>
        <dbReference type="ChEBI" id="CHEBI:78435"/>
        <dbReference type="EC" id="2.4.99.28"/>
    </reaction>
</comment>
<dbReference type="GO" id="GO:0008658">
    <property type="term" value="F:penicillin binding"/>
    <property type="evidence" value="ECO:0007669"/>
    <property type="project" value="InterPro"/>
</dbReference>
<keyword evidence="1" id="KW-0121">Carboxypeptidase</keyword>
<keyword evidence="6" id="KW-0511">Multifunctional enzyme</keyword>
<dbReference type="CDD" id="cd06577">
    <property type="entry name" value="PASTA_pknB"/>
    <property type="match status" value="2"/>
</dbReference>
<feature type="region of interest" description="Disordered" evidence="9">
    <location>
        <begin position="730"/>
        <end position="760"/>
    </location>
</feature>
<dbReference type="Gene3D" id="3.40.710.10">
    <property type="entry name" value="DD-peptidase/beta-lactamase superfamily"/>
    <property type="match status" value="1"/>
</dbReference>
<feature type="domain" description="PASTA" evidence="10">
    <location>
        <begin position="706"/>
        <end position="772"/>
    </location>
</feature>
<name>A0A7G6Y9L4_9MICO</name>
<gene>
    <name evidence="11" type="ORF">F1C12_08550</name>
</gene>
<dbReference type="EMBL" id="CP043641">
    <property type="protein sequence ID" value="QNE35179.1"/>
    <property type="molecule type" value="Genomic_DNA"/>
</dbReference>
<evidence type="ECO:0000256" key="1">
    <source>
        <dbReference type="ARBA" id="ARBA00022645"/>
    </source>
</evidence>
<dbReference type="SUPFAM" id="SSF53955">
    <property type="entry name" value="Lysozyme-like"/>
    <property type="match status" value="1"/>
</dbReference>
<dbReference type="RefSeq" id="WP_185278343.1">
    <property type="nucleotide sequence ID" value="NZ_CP043641.1"/>
</dbReference>
<dbReference type="Gene3D" id="1.10.3810.10">
    <property type="entry name" value="Biosynthetic peptidoglycan transglycosylase-like"/>
    <property type="match status" value="1"/>
</dbReference>
<keyword evidence="3" id="KW-0328">Glycosyltransferase</keyword>
<dbReference type="InterPro" id="IPR001460">
    <property type="entry name" value="PCN-bd_Tpept"/>
</dbReference>
<evidence type="ECO:0000256" key="5">
    <source>
        <dbReference type="ARBA" id="ARBA00022801"/>
    </source>
</evidence>
<keyword evidence="2" id="KW-0645">Protease</keyword>
<dbReference type="GO" id="GO:0006508">
    <property type="term" value="P:proteolysis"/>
    <property type="evidence" value="ECO:0007669"/>
    <property type="project" value="UniProtKB-KW"/>
</dbReference>
<evidence type="ECO:0000256" key="8">
    <source>
        <dbReference type="ARBA" id="ARBA00049902"/>
    </source>
</evidence>
<evidence type="ECO:0000313" key="11">
    <source>
        <dbReference type="EMBL" id="QNE35179.1"/>
    </source>
</evidence>
<evidence type="ECO:0000256" key="7">
    <source>
        <dbReference type="ARBA" id="ARBA00034000"/>
    </source>
</evidence>
<evidence type="ECO:0000313" key="12">
    <source>
        <dbReference type="Proteomes" id="UP000515511"/>
    </source>
</evidence>
<keyword evidence="4" id="KW-0808">Transferase</keyword>
<dbReference type="GO" id="GO:0009002">
    <property type="term" value="F:serine-type D-Ala-D-Ala carboxypeptidase activity"/>
    <property type="evidence" value="ECO:0007669"/>
    <property type="project" value="UniProtKB-EC"/>
</dbReference>
<reference evidence="12" key="1">
    <citation type="submission" date="2019-09" db="EMBL/GenBank/DDBJ databases">
        <title>Antimicrobial potential of Antarctic Bacteria.</title>
        <authorList>
            <person name="Benaud N."/>
            <person name="Edwards R.J."/>
            <person name="Ferrari B.C."/>
        </authorList>
    </citation>
    <scope>NUCLEOTIDE SEQUENCE [LARGE SCALE GENOMIC DNA]</scope>
    <source>
        <strain evidence="12">INR9</strain>
    </source>
</reference>
<evidence type="ECO:0000256" key="9">
    <source>
        <dbReference type="SAM" id="MobiDB-lite"/>
    </source>
</evidence>
<dbReference type="KEGG" id="lse:F1C12_08550"/>
<dbReference type="GO" id="GO:0009252">
    <property type="term" value="P:peptidoglycan biosynthetic process"/>
    <property type="evidence" value="ECO:0007669"/>
    <property type="project" value="TreeGrafter"/>
</dbReference>
<comment type="catalytic activity">
    <reaction evidence="7">
        <text>Preferential cleavage: (Ac)2-L-Lys-D-Ala-|-D-Ala. Also transpeptidation of peptidyl-alanyl moieties that are N-acyl substituents of D-alanine.</text>
        <dbReference type="EC" id="3.4.16.4"/>
    </reaction>
</comment>
<dbReference type="Pfam" id="PF03793">
    <property type="entry name" value="PASTA"/>
    <property type="match status" value="2"/>
</dbReference>
<dbReference type="PROSITE" id="PS51178">
    <property type="entry name" value="PASTA"/>
    <property type="match status" value="2"/>
</dbReference>
<dbReference type="Pfam" id="PF00905">
    <property type="entry name" value="Transpeptidase"/>
    <property type="match status" value="1"/>
</dbReference>
<dbReference type="GO" id="GO:0008955">
    <property type="term" value="F:peptidoglycan glycosyltransferase activity"/>
    <property type="evidence" value="ECO:0007669"/>
    <property type="project" value="UniProtKB-EC"/>
</dbReference>
<dbReference type="Gene3D" id="3.30.10.20">
    <property type="match status" value="2"/>
</dbReference>
<evidence type="ECO:0000256" key="2">
    <source>
        <dbReference type="ARBA" id="ARBA00022670"/>
    </source>
</evidence>
<dbReference type="InterPro" id="IPR036950">
    <property type="entry name" value="PBP_transglycosylase"/>
</dbReference>
<dbReference type="GO" id="GO:0030288">
    <property type="term" value="C:outer membrane-bounded periplasmic space"/>
    <property type="evidence" value="ECO:0007669"/>
    <property type="project" value="TreeGrafter"/>
</dbReference>
<feature type="domain" description="PASTA" evidence="10">
    <location>
        <begin position="773"/>
        <end position="835"/>
    </location>
</feature>
<organism evidence="11 12">
    <name type="scientific">Leifsonia shinshuensis</name>
    <dbReference type="NCBI Taxonomy" id="150026"/>
    <lineage>
        <taxon>Bacteria</taxon>
        <taxon>Bacillati</taxon>
        <taxon>Actinomycetota</taxon>
        <taxon>Actinomycetes</taxon>
        <taxon>Micrococcales</taxon>
        <taxon>Microbacteriaceae</taxon>
        <taxon>Leifsonia</taxon>
    </lineage>
</organism>
<dbReference type="InterPro" id="IPR001264">
    <property type="entry name" value="Glyco_trans_51"/>
</dbReference>
<evidence type="ECO:0000256" key="6">
    <source>
        <dbReference type="ARBA" id="ARBA00023268"/>
    </source>
</evidence>
<dbReference type="InterPro" id="IPR050396">
    <property type="entry name" value="Glycosyltr_51/Transpeptidase"/>
</dbReference>
<protein>
    <submittedName>
        <fullName evidence="11">PASTA domain-containing protein</fullName>
    </submittedName>
</protein>
<dbReference type="SUPFAM" id="SSF54184">
    <property type="entry name" value="Penicillin-binding protein 2x (pbp-2x), c-terminal domain"/>
    <property type="match status" value="1"/>
</dbReference>
<dbReference type="InterPro" id="IPR012338">
    <property type="entry name" value="Beta-lactam/transpept-like"/>
</dbReference>
<dbReference type="InterPro" id="IPR005543">
    <property type="entry name" value="PASTA_dom"/>
</dbReference>
<proteinExistence type="predicted"/>
<dbReference type="PANTHER" id="PTHR32282">
    <property type="entry name" value="BINDING PROTEIN TRANSPEPTIDASE, PUTATIVE-RELATED"/>
    <property type="match status" value="1"/>
</dbReference>